<evidence type="ECO:0000256" key="4">
    <source>
        <dbReference type="ARBA" id="ARBA00023004"/>
    </source>
</evidence>
<dbReference type="Proteomes" id="UP001595690">
    <property type="component" value="Unassembled WGS sequence"/>
</dbReference>
<protein>
    <submittedName>
        <fullName evidence="7">Rieske 2Fe-2S domain-containing protein</fullName>
    </submittedName>
</protein>
<dbReference type="EMBL" id="JBHRZI010000011">
    <property type="protein sequence ID" value="MFC3892461.1"/>
    <property type="molecule type" value="Genomic_DNA"/>
</dbReference>
<dbReference type="SUPFAM" id="SSF55961">
    <property type="entry name" value="Bet v1-like"/>
    <property type="match status" value="1"/>
</dbReference>
<proteinExistence type="predicted"/>
<dbReference type="SUPFAM" id="SSF50022">
    <property type="entry name" value="ISP domain"/>
    <property type="match status" value="1"/>
</dbReference>
<evidence type="ECO:0000313" key="8">
    <source>
        <dbReference type="Proteomes" id="UP001595690"/>
    </source>
</evidence>
<name>A0ABV8BTJ6_9PSEU</name>
<reference evidence="8" key="1">
    <citation type="journal article" date="2019" name="Int. J. Syst. Evol. Microbiol.">
        <title>The Global Catalogue of Microorganisms (GCM) 10K type strain sequencing project: providing services to taxonomists for standard genome sequencing and annotation.</title>
        <authorList>
            <consortium name="The Broad Institute Genomics Platform"/>
            <consortium name="The Broad Institute Genome Sequencing Center for Infectious Disease"/>
            <person name="Wu L."/>
            <person name="Ma J."/>
        </authorList>
    </citation>
    <scope>NUCLEOTIDE SEQUENCE [LARGE SCALE GENOMIC DNA]</scope>
    <source>
        <strain evidence="8">CGMCC 4.7405</strain>
    </source>
</reference>
<dbReference type="Gene3D" id="3.90.380.10">
    <property type="entry name" value="Naphthalene 1,2-dioxygenase Alpha Subunit, Chain A, domain 1"/>
    <property type="match status" value="1"/>
</dbReference>
<dbReference type="Gene3D" id="2.102.10.10">
    <property type="entry name" value="Rieske [2Fe-2S] iron-sulphur domain"/>
    <property type="match status" value="1"/>
</dbReference>
<dbReference type="InterPro" id="IPR017941">
    <property type="entry name" value="Rieske_2Fe-2S"/>
</dbReference>
<evidence type="ECO:0000256" key="5">
    <source>
        <dbReference type="ARBA" id="ARBA00023014"/>
    </source>
</evidence>
<dbReference type="RefSeq" id="WP_382372177.1">
    <property type="nucleotide sequence ID" value="NZ_JBHRZI010000011.1"/>
</dbReference>
<keyword evidence="1" id="KW-0001">2Fe-2S</keyword>
<keyword evidence="4" id="KW-0408">Iron</keyword>
<keyword evidence="5" id="KW-0411">Iron-sulfur</keyword>
<evidence type="ECO:0000259" key="6">
    <source>
        <dbReference type="PROSITE" id="PS51296"/>
    </source>
</evidence>
<dbReference type="PANTHER" id="PTHR21266">
    <property type="entry name" value="IRON-SULFUR DOMAIN CONTAINING PROTEIN"/>
    <property type="match status" value="1"/>
</dbReference>
<keyword evidence="2" id="KW-0479">Metal-binding</keyword>
<keyword evidence="8" id="KW-1185">Reference proteome</keyword>
<feature type="domain" description="Rieske" evidence="6">
    <location>
        <begin position="9"/>
        <end position="110"/>
    </location>
</feature>
<accession>A0ABV8BTJ6</accession>
<dbReference type="Pfam" id="PF00355">
    <property type="entry name" value="Rieske"/>
    <property type="match status" value="1"/>
</dbReference>
<evidence type="ECO:0000256" key="1">
    <source>
        <dbReference type="ARBA" id="ARBA00022714"/>
    </source>
</evidence>
<gene>
    <name evidence="7" type="ORF">ACFOWZ_13345</name>
</gene>
<dbReference type="InterPro" id="IPR050584">
    <property type="entry name" value="Cholesterol_7-desaturase"/>
</dbReference>
<dbReference type="InterPro" id="IPR036922">
    <property type="entry name" value="Rieske_2Fe-2S_sf"/>
</dbReference>
<sequence length="337" mass="37966">MKSHLAEGWYIALPSSKIGRKPQELDLFGRQLVAWRDGAGRASIMPRHCPHLGASLAIGKVVDGRLRCAFHHWKFDASGRCVDVPGVEGLPRGMKPRAYPIEERYGYVWIWYGDGEPAYPLPEVPALDADRHRYLGYRFTHTTSASPRRILENALDHYHFMALHGVQSSEPLQTIVLSDQEDAAENGPPIRADAWIGARLEFRGLELPPAIKAMGIRTERFDLLVDGWPAGQRLTFLLNGEVVVKELLGITPIAEGRTIMQGWSLVRRTGNPARDALTLAAYRAHHWWGTREDLVIYRNASDTSTSVPVRYDQAVLRFRKQYATWVDRAAVRSGKRA</sequence>
<dbReference type="PANTHER" id="PTHR21266:SF60">
    <property type="entry name" value="3-KETOSTEROID-9-ALPHA-MONOOXYGENASE, OXYGENASE COMPONENT"/>
    <property type="match status" value="1"/>
</dbReference>
<evidence type="ECO:0000256" key="3">
    <source>
        <dbReference type="ARBA" id="ARBA00023002"/>
    </source>
</evidence>
<dbReference type="PROSITE" id="PS51296">
    <property type="entry name" value="RIESKE"/>
    <property type="match status" value="1"/>
</dbReference>
<evidence type="ECO:0000256" key="2">
    <source>
        <dbReference type="ARBA" id="ARBA00022723"/>
    </source>
</evidence>
<evidence type="ECO:0000313" key="7">
    <source>
        <dbReference type="EMBL" id="MFC3892461.1"/>
    </source>
</evidence>
<organism evidence="7 8">
    <name type="scientific">Lentzea rhizosphaerae</name>
    <dbReference type="NCBI Taxonomy" id="2041025"/>
    <lineage>
        <taxon>Bacteria</taxon>
        <taxon>Bacillati</taxon>
        <taxon>Actinomycetota</taxon>
        <taxon>Actinomycetes</taxon>
        <taxon>Pseudonocardiales</taxon>
        <taxon>Pseudonocardiaceae</taxon>
        <taxon>Lentzea</taxon>
    </lineage>
</organism>
<keyword evidence="3" id="KW-0560">Oxidoreductase</keyword>
<comment type="caution">
    <text evidence="7">The sequence shown here is derived from an EMBL/GenBank/DDBJ whole genome shotgun (WGS) entry which is preliminary data.</text>
</comment>